<keyword evidence="1" id="KW-1133">Transmembrane helix</keyword>
<organism evidence="2 3">
    <name type="scientific">Gaoshiqia sediminis</name>
    <dbReference type="NCBI Taxonomy" id="2986998"/>
    <lineage>
        <taxon>Bacteria</taxon>
        <taxon>Pseudomonadati</taxon>
        <taxon>Bacteroidota</taxon>
        <taxon>Bacteroidia</taxon>
        <taxon>Marinilabiliales</taxon>
        <taxon>Prolixibacteraceae</taxon>
        <taxon>Gaoshiqia</taxon>
    </lineage>
</organism>
<dbReference type="RefSeq" id="WP_282592240.1">
    <property type="nucleotide sequence ID" value="NZ_JAPAAF010000019.1"/>
</dbReference>
<keyword evidence="3" id="KW-1185">Reference proteome</keyword>
<reference evidence="2" key="1">
    <citation type="submission" date="2022-10" db="EMBL/GenBank/DDBJ databases">
        <title>Gaoshiqiia sediminis gen. nov., sp. nov., isolated from coastal sediment.</title>
        <authorList>
            <person name="Yu W.X."/>
            <person name="Mu D.S."/>
            <person name="Du J.Z."/>
            <person name="Liang Y.Q."/>
        </authorList>
    </citation>
    <scope>NUCLEOTIDE SEQUENCE</scope>
    <source>
        <strain evidence="2">A06</strain>
    </source>
</reference>
<dbReference type="Pfam" id="PF03130">
    <property type="entry name" value="HEAT_PBS"/>
    <property type="match status" value="1"/>
</dbReference>
<proteinExistence type="predicted"/>
<protein>
    <submittedName>
        <fullName evidence="2">HEAT repeat domain-containing protein</fullName>
    </submittedName>
</protein>
<dbReference type="InterPro" id="IPR004155">
    <property type="entry name" value="PBS_lyase_HEAT"/>
</dbReference>
<dbReference type="EMBL" id="JAPAAF010000019">
    <property type="protein sequence ID" value="MCW0483638.1"/>
    <property type="molecule type" value="Genomic_DNA"/>
</dbReference>
<dbReference type="Proteomes" id="UP001163821">
    <property type="component" value="Unassembled WGS sequence"/>
</dbReference>
<evidence type="ECO:0000313" key="3">
    <source>
        <dbReference type="Proteomes" id="UP001163821"/>
    </source>
</evidence>
<dbReference type="AlphaFoldDB" id="A0AA41YC59"/>
<keyword evidence="1" id="KW-0812">Transmembrane</keyword>
<feature type="transmembrane region" description="Helical" evidence="1">
    <location>
        <begin position="5"/>
        <end position="27"/>
    </location>
</feature>
<accession>A0AA41YC59</accession>
<sequence>MKRIILFSAIGVVVLLGCTLLVAYIWIDCCAKENITVAQQKYGGTAEEALIAFVRDESNPARDRTHLAVWTLGQIGSEQALPVLHELYHDDPEGKTCKGRHDSVICQYELHKAIESIENGVLLSHARLKR</sequence>
<evidence type="ECO:0000256" key="1">
    <source>
        <dbReference type="SAM" id="Phobius"/>
    </source>
</evidence>
<gene>
    <name evidence="2" type="ORF">N2K84_12915</name>
</gene>
<evidence type="ECO:0000313" key="2">
    <source>
        <dbReference type="EMBL" id="MCW0483638.1"/>
    </source>
</evidence>
<comment type="caution">
    <text evidence="2">The sequence shown here is derived from an EMBL/GenBank/DDBJ whole genome shotgun (WGS) entry which is preliminary data.</text>
</comment>
<dbReference type="PROSITE" id="PS51257">
    <property type="entry name" value="PROKAR_LIPOPROTEIN"/>
    <property type="match status" value="1"/>
</dbReference>
<keyword evidence="1" id="KW-0472">Membrane</keyword>
<name>A0AA41YC59_9BACT</name>